<dbReference type="PANTHER" id="PTHR13980:SF15">
    <property type="entry name" value="FACT COMPLEX SUBUNIT SPT16"/>
    <property type="match status" value="1"/>
</dbReference>
<dbReference type="GO" id="GO:0035101">
    <property type="term" value="C:FACT complex"/>
    <property type="evidence" value="ECO:0007669"/>
    <property type="project" value="UniProtKB-UniRule"/>
</dbReference>
<feature type="compositionally biased region" description="Basic and acidic residues" evidence="2">
    <location>
        <begin position="428"/>
        <end position="440"/>
    </location>
</feature>
<dbReference type="Gene3D" id="3.40.350.10">
    <property type="entry name" value="Creatinase/prolidase N-terminal domain"/>
    <property type="match status" value="1"/>
</dbReference>
<keyword evidence="1" id="KW-0158">Chromosome</keyword>
<evidence type="ECO:0000313" key="4">
    <source>
        <dbReference type="EMBL" id="KNC74617.1"/>
    </source>
</evidence>
<dbReference type="Pfam" id="PF14826">
    <property type="entry name" value="FACT-Spt16_Nlob"/>
    <property type="match status" value="1"/>
</dbReference>
<comment type="subcellular location">
    <subcellularLocation>
        <location evidence="1">Nucleus</location>
    </subcellularLocation>
    <subcellularLocation>
        <location evidence="1">Chromosome</location>
    </subcellularLocation>
</comment>
<dbReference type="GO" id="GO:0006260">
    <property type="term" value="P:DNA replication"/>
    <property type="evidence" value="ECO:0007669"/>
    <property type="project" value="UniProtKB-KW"/>
</dbReference>
<sequence>TISLHTYLFDYEFNESILAFTETQIIFFAGLKKLAYFKQLELKPEDRKEGRPELVFIEKQRNGLEGQFQELWTHFRTSKEGKSLGYIKKDTWDGKFYQTWLDFIETKKGKDDDMELVDVSSYIGRVLAVKDGDEQITIKRACAFSATIMDKFFRGKLEDIIENEVKRKHSELSDDIEKAITDPAKVNMKLNADLLEICYFPIVQSGGKYDLKISAASNDDILQPDIVIASLGTRYKSYCSNIARTYMINPTPDQTEAYKLIVKLRGMVIAKFLPGVELSALYTLCTDYLEANKPEWRGYFVKNIGFGIGIEFRDSDTVINAKSHYKALNGMTFNLSIGLQGIPIAGGKGKGKVFAVSVADTVLIQQGEITVLTDRCALKYNDIVYSLEDEEDKESTKKKSSRSHTTSAGDYEAPVGRQTRSNVLNSRTRGEDKKKLSDDAGIRQKQAELLQIINANARRRILEGQDDESEKRLDIRQYTAYNRLSEIPLNKSALSQQRIYVDHK</sequence>
<evidence type="ECO:0000256" key="2">
    <source>
        <dbReference type="SAM" id="MobiDB-lite"/>
    </source>
</evidence>
<comment type="subunit">
    <text evidence="1">Component of the FACT complex.</text>
</comment>
<dbReference type="InterPro" id="IPR029148">
    <property type="entry name" value="FACT-SPT16_Nlobe"/>
</dbReference>
<dbReference type="eggNOG" id="KOG1189">
    <property type="taxonomic scope" value="Eukaryota"/>
</dbReference>
<dbReference type="STRING" id="667725.A0A0L0FCY8"/>
<feature type="non-terminal residue" evidence="4">
    <location>
        <position position="1"/>
    </location>
</feature>
<accession>A0A0L0FCY8</accession>
<proteinExistence type="inferred from homology"/>
<evidence type="ECO:0000256" key="1">
    <source>
        <dbReference type="RuleBase" id="RU367052"/>
    </source>
</evidence>
<comment type="similarity">
    <text evidence="1">Belongs to the peptidase M24 family. SPT16 subfamily.</text>
</comment>
<keyword evidence="5" id="KW-1185">Reference proteome</keyword>
<feature type="domain" description="FACT complex subunit SPT16 N-terminal lobe" evidence="3">
    <location>
        <begin position="1"/>
        <end position="123"/>
    </location>
</feature>
<dbReference type="PANTHER" id="PTHR13980">
    <property type="entry name" value="CDC68 RELATED"/>
    <property type="match status" value="1"/>
</dbReference>
<evidence type="ECO:0000259" key="3">
    <source>
        <dbReference type="SMART" id="SM01285"/>
    </source>
</evidence>
<keyword evidence="1" id="KW-0235">DNA replication</keyword>
<comment type="function">
    <text evidence="1">Component of the FACT complex, a general chromatin factor that acts to reorganize nucleosomes. The FACT complex is involved in multiple processes that require DNA as a template such as mRNA elongation, DNA replication and DNA repair. During transcription elongation the FACT complex acts as a histone chaperone that both destabilizes and restores nucleosomal structure. It facilitates the passage of RNA polymerase II and transcription by promoting the dissociation of one histone H2A-H2B dimer from the nucleosome, then subsequently promotes the reestablishment of the nucleosome following the passage of RNA polymerase II.</text>
</comment>
<dbReference type="SMART" id="SM01285">
    <property type="entry name" value="FACT-Spt16_Nlob"/>
    <property type="match status" value="1"/>
</dbReference>
<keyword evidence="1" id="KW-0804">Transcription</keyword>
<feature type="non-terminal residue" evidence="4">
    <location>
        <position position="504"/>
    </location>
</feature>
<organism evidence="4 5">
    <name type="scientific">Sphaeroforma arctica JP610</name>
    <dbReference type="NCBI Taxonomy" id="667725"/>
    <lineage>
        <taxon>Eukaryota</taxon>
        <taxon>Ichthyosporea</taxon>
        <taxon>Ichthyophonida</taxon>
        <taxon>Sphaeroforma</taxon>
    </lineage>
</organism>
<dbReference type="GO" id="GO:0006368">
    <property type="term" value="P:transcription elongation by RNA polymerase II"/>
    <property type="evidence" value="ECO:0007669"/>
    <property type="project" value="TreeGrafter"/>
</dbReference>
<dbReference type="RefSeq" id="XP_014148519.1">
    <property type="nucleotide sequence ID" value="XM_014293044.1"/>
</dbReference>
<dbReference type="Proteomes" id="UP000054560">
    <property type="component" value="Unassembled WGS sequence"/>
</dbReference>
<dbReference type="InterPro" id="IPR029149">
    <property type="entry name" value="Creatin/AminoP/Spt16_N"/>
</dbReference>
<dbReference type="SUPFAM" id="SSF55920">
    <property type="entry name" value="Creatinase/aminopeptidase"/>
    <property type="match status" value="1"/>
</dbReference>
<dbReference type="AlphaFoldDB" id="A0A0L0FCY8"/>
<dbReference type="EMBL" id="KQ244239">
    <property type="protein sequence ID" value="KNC74617.1"/>
    <property type="molecule type" value="Genomic_DNA"/>
</dbReference>
<dbReference type="GO" id="GO:0006281">
    <property type="term" value="P:DNA repair"/>
    <property type="evidence" value="ECO:0007669"/>
    <property type="project" value="UniProtKB-UniRule"/>
</dbReference>
<dbReference type="GO" id="GO:0031491">
    <property type="term" value="F:nucleosome binding"/>
    <property type="evidence" value="ECO:0007669"/>
    <property type="project" value="TreeGrafter"/>
</dbReference>
<feature type="compositionally biased region" description="Polar residues" evidence="2">
    <location>
        <begin position="418"/>
        <end position="427"/>
    </location>
</feature>
<dbReference type="Pfam" id="PF00557">
    <property type="entry name" value="Peptidase_M24"/>
    <property type="match status" value="1"/>
</dbReference>
<keyword evidence="1" id="KW-0234">DNA repair</keyword>
<protein>
    <recommendedName>
        <fullName evidence="1">FACT complex subunit</fullName>
    </recommendedName>
</protein>
<evidence type="ECO:0000313" key="5">
    <source>
        <dbReference type="Proteomes" id="UP000054560"/>
    </source>
</evidence>
<dbReference type="FunFam" id="3.90.230.10:FF:000005">
    <property type="entry name" value="FACT complex subunit spt16"/>
    <property type="match status" value="1"/>
</dbReference>
<keyword evidence="1" id="KW-0805">Transcription regulation</keyword>
<dbReference type="InterPro" id="IPR040258">
    <property type="entry name" value="Spt16"/>
</dbReference>
<dbReference type="OrthoDB" id="10251642at2759"/>
<keyword evidence="1" id="KW-0539">Nucleus</keyword>
<name>A0A0L0FCY8_9EUKA</name>
<keyword evidence="1" id="KW-0227">DNA damage</keyword>
<reference evidence="4 5" key="1">
    <citation type="submission" date="2011-02" db="EMBL/GenBank/DDBJ databases">
        <title>The Genome Sequence of Sphaeroforma arctica JP610.</title>
        <authorList>
            <consortium name="The Broad Institute Genome Sequencing Platform"/>
            <person name="Russ C."/>
            <person name="Cuomo C."/>
            <person name="Young S.K."/>
            <person name="Zeng Q."/>
            <person name="Gargeya S."/>
            <person name="Alvarado L."/>
            <person name="Berlin A."/>
            <person name="Chapman S.B."/>
            <person name="Chen Z."/>
            <person name="Freedman E."/>
            <person name="Gellesch M."/>
            <person name="Goldberg J."/>
            <person name="Griggs A."/>
            <person name="Gujja S."/>
            <person name="Heilman E."/>
            <person name="Heiman D."/>
            <person name="Howarth C."/>
            <person name="Mehta T."/>
            <person name="Neiman D."/>
            <person name="Pearson M."/>
            <person name="Roberts A."/>
            <person name="Saif S."/>
            <person name="Shea T."/>
            <person name="Shenoy N."/>
            <person name="Sisk P."/>
            <person name="Stolte C."/>
            <person name="Sykes S."/>
            <person name="White J."/>
            <person name="Yandava C."/>
            <person name="Burger G."/>
            <person name="Gray M.W."/>
            <person name="Holland P.W.H."/>
            <person name="King N."/>
            <person name="Lang F.B.F."/>
            <person name="Roger A.J."/>
            <person name="Ruiz-Trillo I."/>
            <person name="Haas B."/>
            <person name="Nusbaum C."/>
            <person name="Birren B."/>
        </authorList>
    </citation>
    <scope>NUCLEOTIDE SEQUENCE [LARGE SCALE GENOMIC DNA]</scope>
    <source>
        <strain evidence="4 5">JP610</strain>
    </source>
</reference>
<dbReference type="GeneID" id="25913346"/>
<feature type="region of interest" description="Disordered" evidence="2">
    <location>
        <begin position="391"/>
        <end position="440"/>
    </location>
</feature>
<gene>
    <name evidence="4" type="ORF">SARC_12842</name>
</gene>
<dbReference type="InterPro" id="IPR000994">
    <property type="entry name" value="Pept_M24"/>
</dbReference>
<dbReference type="InterPro" id="IPR036005">
    <property type="entry name" value="Creatinase/aminopeptidase-like"/>
</dbReference>
<dbReference type="Gene3D" id="3.90.230.10">
    <property type="entry name" value="Creatinase/methionine aminopeptidase superfamily"/>
    <property type="match status" value="1"/>
</dbReference>